<evidence type="ECO:0000313" key="1">
    <source>
        <dbReference type="EMBL" id="MBK1785028.1"/>
    </source>
</evidence>
<evidence type="ECO:0000313" key="2">
    <source>
        <dbReference type="Proteomes" id="UP000635245"/>
    </source>
</evidence>
<reference evidence="1" key="1">
    <citation type="submission" date="2020-12" db="EMBL/GenBank/DDBJ databases">
        <title>Prauserella sp. ASG 168, a novel actinomycete isolated from cave rock.</title>
        <authorList>
            <person name="Suriyachadkun C."/>
        </authorList>
    </citation>
    <scope>NUCLEOTIDE SEQUENCE</scope>
    <source>
        <strain evidence="1">ASG 168</strain>
    </source>
</reference>
<dbReference type="Gene3D" id="3.40.50.300">
    <property type="entry name" value="P-loop containing nucleotide triphosphate hydrolases"/>
    <property type="match status" value="1"/>
</dbReference>
<organism evidence="1 2">
    <name type="scientific">Prauserella cavernicola</name>
    <dbReference type="NCBI Taxonomy" id="2800127"/>
    <lineage>
        <taxon>Bacteria</taxon>
        <taxon>Bacillati</taxon>
        <taxon>Actinomycetota</taxon>
        <taxon>Actinomycetes</taxon>
        <taxon>Pseudonocardiales</taxon>
        <taxon>Pseudonocardiaceae</taxon>
        <taxon>Prauserella</taxon>
    </lineage>
</organism>
<name>A0A934QRV2_9PSEU</name>
<dbReference type="Proteomes" id="UP000635245">
    <property type="component" value="Unassembled WGS sequence"/>
</dbReference>
<proteinExistence type="predicted"/>
<gene>
    <name evidence="1" type="ORF">JHE00_11895</name>
</gene>
<protein>
    <submittedName>
        <fullName evidence="1">Uridine kinase</fullName>
    </submittedName>
</protein>
<keyword evidence="1" id="KW-0808">Transferase</keyword>
<dbReference type="InterPro" id="IPR027417">
    <property type="entry name" value="P-loop_NTPase"/>
</dbReference>
<accession>A0A934QRV2</accession>
<dbReference type="SUPFAM" id="SSF52540">
    <property type="entry name" value="P-loop containing nucleoside triphosphate hydrolases"/>
    <property type="match status" value="1"/>
</dbReference>
<sequence>MGGVRLLAIDGPSGSGKSTFAAAVVAALRERGVSTALVGTDDFATWSDPVSWWPRLRAGVLDPLADGRAGRYRRMDWTTGEAKPGPLVDVPVPHVLVLEGVSAGRASVRPLLSYLCWMDDPDPGVRLERAVARDGETSRPHLLAWQRFEFGWFSADRTAAHADATFGPMEADQRG</sequence>
<dbReference type="GO" id="GO:0016301">
    <property type="term" value="F:kinase activity"/>
    <property type="evidence" value="ECO:0007669"/>
    <property type="project" value="UniProtKB-KW"/>
</dbReference>
<keyword evidence="2" id="KW-1185">Reference proteome</keyword>
<comment type="caution">
    <text evidence="1">The sequence shown here is derived from an EMBL/GenBank/DDBJ whole genome shotgun (WGS) entry which is preliminary data.</text>
</comment>
<dbReference type="AlphaFoldDB" id="A0A934QRV2"/>
<keyword evidence="1" id="KW-0418">Kinase</keyword>
<dbReference type="EMBL" id="JAENJH010000002">
    <property type="protein sequence ID" value="MBK1785028.1"/>
    <property type="molecule type" value="Genomic_DNA"/>
</dbReference>